<organism evidence="1 2">
    <name type="scientific">Magnetospirillum aberrantis SpK</name>
    <dbReference type="NCBI Taxonomy" id="908842"/>
    <lineage>
        <taxon>Bacteria</taxon>
        <taxon>Pseudomonadati</taxon>
        <taxon>Pseudomonadota</taxon>
        <taxon>Alphaproteobacteria</taxon>
        <taxon>Rhodospirillales</taxon>
        <taxon>Rhodospirillaceae</taxon>
        <taxon>Magnetospirillum</taxon>
    </lineage>
</organism>
<dbReference type="RefSeq" id="WP_163677453.1">
    <property type="nucleotide sequence ID" value="NZ_JAAIYP010000034.1"/>
</dbReference>
<reference evidence="1 2" key="1">
    <citation type="submission" date="2020-02" db="EMBL/GenBank/DDBJ databases">
        <authorList>
            <person name="Dziuba M."/>
            <person name="Kuznetsov B."/>
            <person name="Mardanov A."/>
            <person name="Ravin N."/>
            <person name="Grouzdev D."/>
        </authorList>
    </citation>
    <scope>NUCLEOTIDE SEQUENCE [LARGE SCALE GENOMIC DNA]</scope>
    <source>
        <strain evidence="1 2">SpK</strain>
    </source>
</reference>
<dbReference type="AlphaFoldDB" id="A0A7C9QTC2"/>
<sequence length="69" mass="7750">MRLMPARTVTAAKPHRCAFCGQEIAKGVQHLLFRAFDPDHSKDGGKTWGAWVQERWHVACRYPSGEIAA</sequence>
<evidence type="ECO:0000313" key="1">
    <source>
        <dbReference type="EMBL" id="NFV80044.1"/>
    </source>
</evidence>
<accession>A0A7C9QTC2</accession>
<evidence type="ECO:0000313" key="2">
    <source>
        <dbReference type="Proteomes" id="UP000480684"/>
    </source>
</evidence>
<proteinExistence type="predicted"/>
<keyword evidence="2" id="KW-1185">Reference proteome</keyword>
<name>A0A7C9QTC2_9PROT</name>
<gene>
    <name evidence="1" type="ORF">G4223_07970</name>
</gene>
<protein>
    <submittedName>
        <fullName evidence="1">Uncharacterized protein</fullName>
    </submittedName>
</protein>
<dbReference type="Proteomes" id="UP000480684">
    <property type="component" value="Unassembled WGS sequence"/>
</dbReference>
<dbReference type="EMBL" id="JAAIYP010000034">
    <property type="protein sequence ID" value="NFV80044.1"/>
    <property type="molecule type" value="Genomic_DNA"/>
</dbReference>
<comment type="caution">
    <text evidence="1">The sequence shown here is derived from an EMBL/GenBank/DDBJ whole genome shotgun (WGS) entry which is preliminary data.</text>
</comment>